<dbReference type="Proteomes" id="UP001152562">
    <property type="component" value="Unassembled WGS sequence"/>
</dbReference>
<protein>
    <submittedName>
        <fullName evidence="3">Uncharacterized protein</fullName>
    </submittedName>
</protein>
<keyword evidence="4" id="KW-1185">Reference proteome</keyword>
<evidence type="ECO:0000256" key="1">
    <source>
        <dbReference type="SAM" id="MobiDB-lite"/>
    </source>
</evidence>
<reference evidence="3" key="1">
    <citation type="submission" date="2022-05" db="EMBL/GenBank/DDBJ databases">
        <authorList>
            <person name="Okamura Y."/>
        </authorList>
    </citation>
    <scope>NUCLEOTIDE SEQUENCE</scope>
</reference>
<organism evidence="3 4">
    <name type="scientific">Pieris brassicae</name>
    <name type="common">White butterfly</name>
    <name type="synonym">Large white butterfly</name>
    <dbReference type="NCBI Taxonomy" id="7116"/>
    <lineage>
        <taxon>Eukaryota</taxon>
        <taxon>Metazoa</taxon>
        <taxon>Ecdysozoa</taxon>
        <taxon>Arthropoda</taxon>
        <taxon>Hexapoda</taxon>
        <taxon>Insecta</taxon>
        <taxon>Pterygota</taxon>
        <taxon>Neoptera</taxon>
        <taxon>Endopterygota</taxon>
        <taxon>Lepidoptera</taxon>
        <taxon>Glossata</taxon>
        <taxon>Ditrysia</taxon>
        <taxon>Papilionoidea</taxon>
        <taxon>Pieridae</taxon>
        <taxon>Pierinae</taxon>
        <taxon>Pieris</taxon>
    </lineage>
</organism>
<feature type="region of interest" description="Disordered" evidence="1">
    <location>
        <begin position="662"/>
        <end position="705"/>
    </location>
</feature>
<keyword evidence="2" id="KW-0732">Signal</keyword>
<gene>
    <name evidence="3" type="ORF">PIBRA_LOCUS14002</name>
</gene>
<feature type="region of interest" description="Disordered" evidence="1">
    <location>
        <begin position="622"/>
        <end position="650"/>
    </location>
</feature>
<evidence type="ECO:0000256" key="2">
    <source>
        <dbReference type="SAM" id="SignalP"/>
    </source>
</evidence>
<feature type="region of interest" description="Disordered" evidence="1">
    <location>
        <begin position="131"/>
        <end position="194"/>
    </location>
</feature>
<feature type="compositionally biased region" description="Basic residues" evidence="1">
    <location>
        <begin position="168"/>
        <end position="186"/>
    </location>
</feature>
<feature type="compositionally biased region" description="Polar residues" evidence="1">
    <location>
        <begin position="143"/>
        <end position="154"/>
    </location>
</feature>
<feature type="compositionally biased region" description="Polar residues" evidence="1">
    <location>
        <begin position="675"/>
        <end position="694"/>
    </location>
</feature>
<evidence type="ECO:0000313" key="4">
    <source>
        <dbReference type="Proteomes" id="UP001152562"/>
    </source>
</evidence>
<dbReference type="EMBL" id="CALOZG010000087">
    <property type="protein sequence ID" value="CAH4038442.1"/>
    <property type="molecule type" value="Genomic_DNA"/>
</dbReference>
<feature type="region of interest" description="Disordered" evidence="1">
    <location>
        <begin position="511"/>
        <end position="530"/>
    </location>
</feature>
<comment type="caution">
    <text evidence="3">The sequence shown here is derived from an EMBL/GenBank/DDBJ whole genome shotgun (WGS) entry which is preliminary data.</text>
</comment>
<name>A0A9P0XKE0_PIEBR</name>
<feature type="chain" id="PRO_5040143866" evidence="2">
    <location>
        <begin position="20"/>
        <end position="705"/>
    </location>
</feature>
<sequence>MLITEFTLLVAVASVSIQADGPKKKIRIHLPQKVKHIHHHKKIYITNHPASSQYAPAYMPSAEGTVAVPTSALPGINHIVPLNGMDLYEEHQGRGPSLSAAASHLLPLYHARGFYGPTHTEVDEQEYDISAPDPNESFGPSGYSAQPIASSHPSNRVKIIKLNDPPRKKVVKKNKPKRIPGRRRPSPHGTLAEAEHPVSTFHEQFYSDVDGSGTIRKLKKPPRVEKIIDGDTEHIHMYTEEHIHKLLYDQNSKYQNIIGVDPLAGMTGITRPTAIHPFKAGPAIIAIPTHPFAGLSAIGTMATPHFEYAAYNPREVTHDHIFHDHGEIPSGVDITKEALSLPKGSYNGQGMRIGNINNIKNKIPKFKKPIKAPSSDFSYYEGMYGDNRLKKNLRPSVPSSAFGSTAEENNFKQLSDYGIKKANAKQRNLISSFFGKAGTDFRIQPSSISSPYSVSSTVVHDFKPNNFGGVASKSANLNKYKDALANFKENYVNNFEYDTFGSSSSNLYTSEDKNDSGSLTLTPQNDRKKSISKQNIKFGGKDHVAYVDHLGNDPAINDDTPTALDNLDIFDQTQSTDLVTPTDVSFQSPSSIQDFISMLSSKSLKGESITSPEASNDNFQYLEAPKSSTPLTTSVTTSPTSTNHQSMDQSNKINQANKNSKENFSVMSGNDFRKGSQNLADRQRSYSDPNSPTTARGKLKYGDKI</sequence>
<feature type="signal peptide" evidence="2">
    <location>
        <begin position="1"/>
        <end position="19"/>
    </location>
</feature>
<proteinExistence type="predicted"/>
<dbReference type="AlphaFoldDB" id="A0A9P0XKE0"/>
<feature type="compositionally biased region" description="Low complexity" evidence="1">
    <location>
        <begin position="627"/>
        <end position="642"/>
    </location>
</feature>
<evidence type="ECO:0000313" key="3">
    <source>
        <dbReference type="EMBL" id="CAH4038442.1"/>
    </source>
</evidence>
<accession>A0A9P0XKE0</accession>